<accession>A0A7V2F474</accession>
<dbReference type="GO" id="GO:0003676">
    <property type="term" value="F:nucleic acid binding"/>
    <property type="evidence" value="ECO:0007669"/>
    <property type="project" value="InterPro"/>
</dbReference>
<dbReference type="Gene3D" id="1.10.30.50">
    <property type="match status" value="1"/>
</dbReference>
<dbReference type="SMART" id="SM00507">
    <property type="entry name" value="HNHc"/>
    <property type="match status" value="1"/>
</dbReference>
<dbReference type="Pfam" id="PF01844">
    <property type="entry name" value="HNH"/>
    <property type="match status" value="1"/>
</dbReference>
<comment type="caution">
    <text evidence="2">The sequence shown here is derived from an EMBL/GenBank/DDBJ whole genome shotgun (WGS) entry which is preliminary data.</text>
</comment>
<reference evidence="2" key="1">
    <citation type="journal article" date="2020" name="mSystems">
        <title>Genome- and Community-Level Interaction Insights into Carbon Utilization and Element Cycling Functions of Hydrothermarchaeota in Hydrothermal Sediment.</title>
        <authorList>
            <person name="Zhou Z."/>
            <person name="Liu Y."/>
            <person name="Xu W."/>
            <person name="Pan J."/>
            <person name="Luo Z.H."/>
            <person name="Li M."/>
        </authorList>
    </citation>
    <scope>NUCLEOTIDE SEQUENCE [LARGE SCALE GENOMIC DNA]</scope>
    <source>
        <strain evidence="2">SpSt-1233</strain>
    </source>
</reference>
<organism evidence="2">
    <name type="scientific">Eiseniibacteriota bacterium</name>
    <dbReference type="NCBI Taxonomy" id="2212470"/>
    <lineage>
        <taxon>Bacteria</taxon>
        <taxon>Candidatus Eiseniibacteriota</taxon>
    </lineage>
</organism>
<proteinExistence type="predicted"/>
<dbReference type="GO" id="GO:0008270">
    <property type="term" value="F:zinc ion binding"/>
    <property type="evidence" value="ECO:0007669"/>
    <property type="project" value="InterPro"/>
</dbReference>
<sequence>STSVQEARPQNDQILARGSRRIPPAVRDYVYARDGGRCTFKGTNGTRCNSTWDLEIDHIVPFARGGDNSPGNLRLLCRKHNMHQATRAFSGEFMKRRIRQT</sequence>
<keyword evidence="2" id="KW-0255">Endonuclease</keyword>
<dbReference type="InterPro" id="IPR003615">
    <property type="entry name" value="HNH_nuc"/>
</dbReference>
<evidence type="ECO:0000313" key="2">
    <source>
        <dbReference type="EMBL" id="HER44507.1"/>
    </source>
</evidence>
<dbReference type="EMBL" id="DSEC01000618">
    <property type="protein sequence ID" value="HER44507.1"/>
    <property type="molecule type" value="Genomic_DNA"/>
</dbReference>
<dbReference type="AlphaFoldDB" id="A0A7V2F474"/>
<evidence type="ECO:0000259" key="1">
    <source>
        <dbReference type="SMART" id="SM00507"/>
    </source>
</evidence>
<name>A0A7V2F474_UNCEI</name>
<feature type="domain" description="HNH nuclease" evidence="1">
    <location>
        <begin position="25"/>
        <end position="82"/>
    </location>
</feature>
<gene>
    <name evidence="2" type="ORF">ENO08_08620</name>
</gene>
<dbReference type="InterPro" id="IPR002711">
    <property type="entry name" value="HNH"/>
</dbReference>
<protein>
    <submittedName>
        <fullName evidence="2">HNH endonuclease</fullName>
    </submittedName>
</protein>
<dbReference type="Proteomes" id="UP000886069">
    <property type="component" value="Unassembled WGS sequence"/>
</dbReference>
<feature type="non-terminal residue" evidence="2">
    <location>
        <position position="1"/>
    </location>
</feature>
<dbReference type="GO" id="GO:0004519">
    <property type="term" value="F:endonuclease activity"/>
    <property type="evidence" value="ECO:0007669"/>
    <property type="project" value="UniProtKB-KW"/>
</dbReference>
<keyword evidence="2" id="KW-0378">Hydrolase</keyword>
<keyword evidence="2" id="KW-0540">Nuclease</keyword>
<dbReference type="CDD" id="cd00085">
    <property type="entry name" value="HNHc"/>
    <property type="match status" value="1"/>
</dbReference>